<dbReference type="Gene3D" id="3.40.50.1390">
    <property type="entry name" value="Resolvase, N-terminal catalytic domain"/>
    <property type="match status" value="1"/>
</dbReference>
<dbReference type="InterPro" id="IPR000551">
    <property type="entry name" value="MerR-type_HTH_dom"/>
</dbReference>
<keyword evidence="1" id="KW-0229">DNA integration</keyword>
<dbReference type="InterPro" id="IPR009061">
    <property type="entry name" value="DNA-bd_dom_put_sf"/>
</dbReference>
<feature type="active site" description="O-(5'-phospho-DNA)-serine intermediate" evidence="4 5">
    <location>
        <position position="69"/>
    </location>
</feature>
<keyword evidence="3" id="KW-0233">DNA recombination</keyword>
<dbReference type="PROSITE" id="PS51736">
    <property type="entry name" value="RECOMBINASES_3"/>
    <property type="match status" value="1"/>
</dbReference>
<reference evidence="8" key="1">
    <citation type="submission" date="2019-09" db="EMBL/GenBank/DDBJ databases">
        <title>Characterisation of the sponge microbiome using genome-centric metagenomics.</title>
        <authorList>
            <person name="Engelberts J.P."/>
            <person name="Robbins S.J."/>
            <person name="De Goeij J.M."/>
            <person name="Aranda M."/>
            <person name="Bell S.C."/>
            <person name="Webster N.S."/>
        </authorList>
    </citation>
    <scope>NUCLEOTIDE SEQUENCE</scope>
    <source>
        <strain evidence="8">SB0662_bin_9</strain>
    </source>
</reference>
<evidence type="ECO:0000256" key="2">
    <source>
        <dbReference type="ARBA" id="ARBA00023125"/>
    </source>
</evidence>
<dbReference type="Pfam" id="PF00239">
    <property type="entry name" value="Resolvase"/>
    <property type="match status" value="1"/>
</dbReference>
<evidence type="ECO:0000259" key="6">
    <source>
        <dbReference type="PROSITE" id="PS50937"/>
    </source>
</evidence>
<dbReference type="InterPro" id="IPR048046">
    <property type="entry name" value="Transpos_IS607"/>
</dbReference>
<dbReference type="EMBL" id="VXPY01000039">
    <property type="protein sequence ID" value="MYD89955.1"/>
    <property type="molecule type" value="Genomic_DNA"/>
</dbReference>
<accession>A0A6B1DT24</accession>
<dbReference type="PANTHER" id="PTHR36172:SF1">
    <property type="entry name" value="RESOLVASE-RELATED"/>
    <property type="match status" value="1"/>
</dbReference>
<dbReference type="PANTHER" id="PTHR36172">
    <property type="match status" value="1"/>
</dbReference>
<dbReference type="AlphaFoldDB" id="A0A6B1DT24"/>
<dbReference type="SUPFAM" id="SSF53041">
    <property type="entry name" value="Resolvase-like"/>
    <property type="match status" value="1"/>
</dbReference>
<dbReference type="GO" id="GO:0000150">
    <property type="term" value="F:DNA strand exchange activity"/>
    <property type="evidence" value="ECO:0007669"/>
    <property type="project" value="InterPro"/>
</dbReference>
<dbReference type="NCBIfam" id="NF033518">
    <property type="entry name" value="transpos_IS607"/>
    <property type="match status" value="1"/>
</dbReference>
<dbReference type="GO" id="GO:0003677">
    <property type="term" value="F:DNA binding"/>
    <property type="evidence" value="ECO:0007669"/>
    <property type="project" value="UniProtKB-KW"/>
</dbReference>
<keyword evidence="2" id="KW-0238">DNA-binding</keyword>
<evidence type="ECO:0000256" key="5">
    <source>
        <dbReference type="PROSITE-ProRule" id="PRU10137"/>
    </source>
</evidence>
<protein>
    <submittedName>
        <fullName evidence="8">IS607 family transposase</fullName>
    </submittedName>
</protein>
<dbReference type="InterPro" id="IPR041718">
    <property type="entry name" value="IS607_transposase-like"/>
</dbReference>
<feature type="domain" description="Resolvase/invertase-type recombinase catalytic" evidence="7">
    <location>
        <begin position="61"/>
        <end position="203"/>
    </location>
</feature>
<dbReference type="InterPro" id="IPR036162">
    <property type="entry name" value="Resolvase-like_N_sf"/>
</dbReference>
<dbReference type="InterPro" id="IPR051491">
    <property type="entry name" value="Recombinase/Transposase-rel"/>
</dbReference>
<feature type="domain" description="HTH merR-type" evidence="6">
    <location>
        <begin position="8"/>
        <end position="52"/>
    </location>
</feature>
<dbReference type="PROSITE" id="PS50937">
    <property type="entry name" value="HTH_MERR_2"/>
    <property type="match status" value="1"/>
</dbReference>
<evidence type="ECO:0000259" key="7">
    <source>
        <dbReference type="PROSITE" id="PS51736"/>
    </source>
</evidence>
<dbReference type="Gene3D" id="1.10.287.2170">
    <property type="match status" value="1"/>
</dbReference>
<evidence type="ECO:0000256" key="4">
    <source>
        <dbReference type="PIRSR" id="PIRSR606118-50"/>
    </source>
</evidence>
<proteinExistence type="predicted"/>
<evidence type="ECO:0000256" key="3">
    <source>
        <dbReference type="ARBA" id="ARBA00023172"/>
    </source>
</evidence>
<dbReference type="Pfam" id="PF00376">
    <property type="entry name" value="MerR"/>
    <property type="match status" value="1"/>
</dbReference>
<name>A0A6B1DT24_9CHLR</name>
<dbReference type="GO" id="GO:0006355">
    <property type="term" value="P:regulation of DNA-templated transcription"/>
    <property type="evidence" value="ECO:0007669"/>
    <property type="project" value="InterPro"/>
</dbReference>
<evidence type="ECO:0000256" key="1">
    <source>
        <dbReference type="ARBA" id="ARBA00022908"/>
    </source>
</evidence>
<dbReference type="InterPro" id="IPR006119">
    <property type="entry name" value="Resolv_N"/>
</dbReference>
<dbReference type="PROSITE" id="PS00397">
    <property type="entry name" value="RECOMBINASES_1"/>
    <property type="match status" value="1"/>
</dbReference>
<organism evidence="8">
    <name type="scientific">Caldilineaceae bacterium SB0662_bin_9</name>
    <dbReference type="NCBI Taxonomy" id="2605258"/>
    <lineage>
        <taxon>Bacteria</taxon>
        <taxon>Bacillati</taxon>
        <taxon>Chloroflexota</taxon>
        <taxon>Caldilineae</taxon>
        <taxon>Caldilineales</taxon>
        <taxon>Caldilineaceae</taxon>
    </lineage>
</organism>
<dbReference type="Gene3D" id="1.10.1660.10">
    <property type="match status" value="1"/>
</dbReference>
<dbReference type="GO" id="GO:0015074">
    <property type="term" value="P:DNA integration"/>
    <property type="evidence" value="ECO:0007669"/>
    <property type="project" value="UniProtKB-KW"/>
</dbReference>
<dbReference type="InterPro" id="IPR006118">
    <property type="entry name" value="Recombinase_CS"/>
</dbReference>
<dbReference type="CDD" id="cd03769">
    <property type="entry name" value="SR_IS607_transposase_like"/>
    <property type="match status" value="1"/>
</dbReference>
<dbReference type="FunFam" id="3.40.50.1390:FF:000002">
    <property type="entry name" value="ORF1 in transposon ISC1904"/>
    <property type="match status" value="1"/>
</dbReference>
<dbReference type="SUPFAM" id="SSF46955">
    <property type="entry name" value="Putative DNA-binding domain"/>
    <property type="match status" value="1"/>
</dbReference>
<dbReference type="SMART" id="SM00857">
    <property type="entry name" value="Resolvase"/>
    <property type="match status" value="1"/>
</dbReference>
<gene>
    <name evidence="8" type="ORF">F4Y08_06390</name>
</gene>
<sequence length="214" mass="24091">MGKHPKRLIRIGEAAALMGVSVQTMRKWERTGELRPTRKSQSGTRYYDRLDLLDVGNEAAPAIGYARVSSPDQKADLDRQQAALEAYCAAQGWRTEIIRDLGSGLQYDKPGLQRLLELILHRQVKRLVLTHRDRLLRFGAELVFSLCEMQGIEVVVIHQTDPPAFEEELAQDVLEIITEFSARLYGRRSHKARQLIEVLTSDTAESGGEDTPAP</sequence>
<comment type="caution">
    <text evidence="8">The sequence shown here is derived from an EMBL/GenBank/DDBJ whole genome shotgun (WGS) entry which is preliminary data.</text>
</comment>
<evidence type="ECO:0000313" key="8">
    <source>
        <dbReference type="EMBL" id="MYD89955.1"/>
    </source>
</evidence>